<feature type="region of interest" description="Disordered" evidence="1">
    <location>
        <begin position="1"/>
        <end position="92"/>
    </location>
</feature>
<sequence length="92" mass="10090">MEDDSGADIHLQPVEDLTPEQVEAPEGGCGPWEAHPGASSWQDLWTRGERSPRQTRCKSMCEAGYPHQNGLKQGGGQASARQTEESDSERPR</sequence>
<keyword evidence="3" id="KW-1185">Reference proteome</keyword>
<gene>
    <name evidence="2" type="ORF">GRJ2_002431900</name>
</gene>
<organism evidence="2 3">
    <name type="scientific">Grus japonensis</name>
    <name type="common">Japanese crane</name>
    <name type="synonym">Red-crowned crane</name>
    <dbReference type="NCBI Taxonomy" id="30415"/>
    <lineage>
        <taxon>Eukaryota</taxon>
        <taxon>Metazoa</taxon>
        <taxon>Chordata</taxon>
        <taxon>Craniata</taxon>
        <taxon>Vertebrata</taxon>
        <taxon>Euteleostomi</taxon>
        <taxon>Archelosauria</taxon>
        <taxon>Archosauria</taxon>
        <taxon>Dinosauria</taxon>
        <taxon>Saurischia</taxon>
        <taxon>Theropoda</taxon>
        <taxon>Coelurosauria</taxon>
        <taxon>Aves</taxon>
        <taxon>Neognathae</taxon>
        <taxon>Neoaves</taxon>
        <taxon>Gruiformes</taxon>
        <taxon>Gruidae</taxon>
        <taxon>Grus</taxon>
    </lineage>
</organism>
<accession>A0ABC9XRN0</accession>
<protein>
    <submittedName>
        <fullName evidence="2">AN1-type zinc finger protein 5-like</fullName>
    </submittedName>
</protein>
<dbReference type="AlphaFoldDB" id="A0ABC9XRN0"/>
<evidence type="ECO:0000313" key="2">
    <source>
        <dbReference type="EMBL" id="GAB0199665.1"/>
    </source>
</evidence>
<dbReference type="EMBL" id="BAAFJT010000023">
    <property type="protein sequence ID" value="GAB0199665.1"/>
    <property type="molecule type" value="Genomic_DNA"/>
</dbReference>
<reference evidence="2 3" key="1">
    <citation type="submission" date="2024-06" db="EMBL/GenBank/DDBJ databases">
        <title>The draft genome of Grus japonensis, version 3.</title>
        <authorList>
            <person name="Nabeshima K."/>
            <person name="Suzuki S."/>
            <person name="Onuma M."/>
        </authorList>
    </citation>
    <scope>NUCLEOTIDE SEQUENCE [LARGE SCALE GENOMIC DNA]</scope>
    <source>
        <strain evidence="2 3">451A</strain>
    </source>
</reference>
<proteinExistence type="predicted"/>
<dbReference type="Proteomes" id="UP001623348">
    <property type="component" value="Unassembled WGS sequence"/>
</dbReference>
<evidence type="ECO:0000256" key="1">
    <source>
        <dbReference type="SAM" id="MobiDB-lite"/>
    </source>
</evidence>
<evidence type="ECO:0000313" key="3">
    <source>
        <dbReference type="Proteomes" id="UP001623348"/>
    </source>
</evidence>
<comment type="caution">
    <text evidence="2">The sequence shown here is derived from an EMBL/GenBank/DDBJ whole genome shotgun (WGS) entry which is preliminary data.</text>
</comment>
<feature type="compositionally biased region" description="Basic and acidic residues" evidence="1">
    <location>
        <begin position="82"/>
        <end position="92"/>
    </location>
</feature>
<name>A0ABC9XRN0_GRUJA</name>